<organism evidence="1 2">
    <name type="scientific">Phaseolus angularis</name>
    <name type="common">Azuki bean</name>
    <name type="synonym">Vigna angularis</name>
    <dbReference type="NCBI Taxonomy" id="3914"/>
    <lineage>
        <taxon>Eukaryota</taxon>
        <taxon>Viridiplantae</taxon>
        <taxon>Streptophyta</taxon>
        <taxon>Embryophyta</taxon>
        <taxon>Tracheophyta</taxon>
        <taxon>Spermatophyta</taxon>
        <taxon>Magnoliopsida</taxon>
        <taxon>eudicotyledons</taxon>
        <taxon>Gunneridae</taxon>
        <taxon>Pentapetalae</taxon>
        <taxon>rosids</taxon>
        <taxon>fabids</taxon>
        <taxon>Fabales</taxon>
        <taxon>Fabaceae</taxon>
        <taxon>Papilionoideae</taxon>
        <taxon>50 kb inversion clade</taxon>
        <taxon>NPAAA clade</taxon>
        <taxon>indigoferoid/millettioid clade</taxon>
        <taxon>Phaseoleae</taxon>
        <taxon>Vigna</taxon>
    </lineage>
</organism>
<dbReference type="Proteomes" id="UP000743370">
    <property type="component" value="Unassembled WGS sequence"/>
</dbReference>
<accession>A0A8T0KDS3</accession>
<dbReference type="PANTHER" id="PTHR35834">
    <property type="entry name" value="ARMADILLO-TYPE FOLD PROTEIN-RELATED"/>
    <property type="match status" value="1"/>
</dbReference>
<dbReference type="PANTHER" id="PTHR35834:SF3">
    <property type="entry name" value="ARM REPEAT SUPERFAMILY PROTEIN"/>
    <property type="match status" value="1"/>
</dbReference>
<name>A0A8T0KDS3_PHAAN</name>
<gene>
    <name evidence="1" type="ORF">HKW66_Vig0137340</name>
</gene>
<evidence type="ECO:0000313" key="1">
    <source>
        <dbReference type="EMBL" id="KAG2398030.1"/>
    </source>
</evidence>
<reference evidence="1 2" key="1">
    <citation type="submission" date="2020-05" db="EMBL/GenBank/DDBJ databases">
        <title>Vigna angularis (adzuki bean) Var. LongXiaoDou No. 4 denovo assembly.</title>
        <authorList>
            <person name="Xiang H."/>
        </authorList>
    </citation>
    <scope>NUCLEOTIDE SEQUENCE [LARGE SCALE GENOMIC DNA]</scope>
    <source>
        <tissue evidence="1">Leaf</tissue>
    </source>
</reference>
<protein>
    <submittedName>
        <fullName evidence="1">Uncharacterized protein</fullName>
    </submittedName>
</protein>
<comment type="caution">
    <text evidence="1">The sequence shown here is derived from an EMBL/GenBank/DDBJ whole genome shotgun (WGS) entry which is preliminary data.</text>
</comment>
<evidence type="ECO:0000313" key="2">
    <source>
        <dbReference type="Proteomes" id="UP000743370"/>
    </source>
</evidence>
<sequence length="229" mass="25900">MNTNPFTFLFPTDSSTAIDTLLDLEAKSHVVFSSDPNLHNLSRILSSLPSLIDKLHKHRSYFPRSLLQHLPNARYPTSQVPSYPKSKSILTASPFAISSTCCRSRRSLINFIRSPLVDEILCRGKIPKVIGFLRLRELGLPVATLECILELEYIRRRVVVEAMVKEGVIEILMDLQREGCSKGAFEEREMLLGKLQVMIAVAKREMVGHKIQNWIAKIPPINHATVISR</sequence>
<proteinExistence type="predicted"/>
<dbReference type="AlphaFoldDB" id="A0A8T0KDS3"/>
<dbReference type="EMBL" id="JABFOF010000005">
    <property type="protein sequence ID" value="KAG2398030.1"/>
    <property type="molecule type" value="Genomic_DNA"/>
</dbReference>